<reference evidence="1 2" key="1">
    <citation type="journal article" date="2020" name="Mol. Biol. Evol.">
        <title>Distinct Expression and Methylation Patterns for Genes with Different Fates following a Single Whole-Genome Duplication in Flowering Plants.</title>
        <authorList>
            <person name="Shi T."/>
            <person name="Rahmani R.S."/>
            <person name="Gugger P.F."/>
            <person name="Wang M."/>
            <person name="Li H."/>
            <person name="Zhang Y."/>
            <person name="Li Z."/>
            <person name="Wang Q."/>
            <person name="Van de Peer Y."/>
            <person name="Marchal K."/>
            <person name="Chen J."/>
        </authorList>
    </citation>
    <scope>NUCLEOTIDE SEQUENCE [LARGE SCALE GENOMIC DNA]</scope>
    <source>
        <tissue evidence="1">Leaf</tissue>
    </source>
</reference>
<evidence type="ECO:0000313" key="1">
    <source>
        <dbReference type="EMBL" id="DAD21572.1"/>
    </source>
</evidence>
<dbReference type="AlphaFoldDB" id="A0A822XNF1"/>
<organism evidence="1 2">
    <name type="scientific">Nelumbo nucifera</name>
    <name type="common">Sacred lotus</name>
    <dbReference type="NCBI Taxonomy" id="4432"/>
    <lineage>
        <taxon>Eukaryota</taxon>
        <taxon>Viridiplantae</taxon>
        <taxon>Streptophyta</taxon>
        <taxon>Embryophyta</taxon>
        <taxon>Tracheophyta</taxon>
        <taxon>Spermatophyta</taxon>
        <taxon>Magnoliopsida</taxon>
        <taxon>Proteales</taxon>
        <taxon>Nelumbonaceae</taxon>
        <taxon>Nelumbo</taxon>
    </lineage>
</organism>
<keyword evidence="2" id="KW-1185">Reference proteome</keyword>
<name>A0A822XNF1_NELNU</name>
<sequence>MCSLSLSHGPGKGKAYKTMTQLSGFFGINIGDGQKFYLPLKKSHRN</sequence>
<dbReference type="EMBL" id="DUZY01000001">
    <property type="protein sequence ID" value="DAD21572.1"/>
    <property type="molecule type" value="Genomic_DNA"/>
</dbReference>
<gene>
    <name evidence="1" type="ORF">HUJ06_023035</name>
</gene>
<accession>A0A822XNF1</accession>
<proteinExistence type="predicted"/>
<dbReference type="Proteomes" id="UP000607653">
    <property type="component" value="Unassembled WGS sequence"/>
</dbReference>
<comment type="caution">
    <text evidence="1">The sequence shown here is derived from an EMBL/GenBank/DDBJ whole genome shotgun (WGS) entry which is preliminary data.</text>
</comment>
<evidence type="ECO:0000313" key="2">
    <source>
        <dbReference type="Proteomes" id="UP000607653"/>
    </source>
</evidence>
<protein>
    <submittedName>
        <fullName evidence="1">Uncharacterized protein</fullName>
    </submittedName>
</protein>